<dbReference type="OrthoDB" id="5583264at2759"/>
<evidence type="ECO:0000256" key="1">
    <source>
        <dbReference type="ARBA" id="ARBA00022598"/>
    </source>
</evidence>
<dbReference type="PANTHER" id="PTHR23090">
    <property type="entry name" value="NH 3 /GLUTAMINE-DEPENDENT NAD + SYNTHETASE"/>
    <property type="match status" value="1"/>
</dbReference>
<dbReference type="PANTHER" id="PTHR23090:SF9">
    <property type="entry name" value="GLUTAMINE-DEPENDENT NAD(+) SYNTHETASE"/>
    <property type="match status" value="1"/>
</dbReference>
<dbReference type="InterPro" id="IPR003010">
    <property type="entry name" value="C-N_Hydrolase"/>
</dbReference>
<name>A0A8T9B9U4_9HELO</name>
<dbReference type="Pfam" id="PF00795">
    <property type="entry name" value="CN_hydrolase"/>
    <property type="match status" value="1"/>
</dbReference>
<dbReference type="GO" id="GO:0004359">
    <property type="term" value="F:glutaminase activity"/>
    <property type="evidence" value="ECO:0007669"/>
    <property type="project" value="InterPro"/>
</dbReference>
<sequence>SLNQWALDFEGNAQRILQSIKEAKAGDASLRIGPELEITGHGIRDCCPFHAIPSRSGTGFACPSEKELYMTDLPFPRLCLDHFLESDTDKHAWESLVSLLQNPVCNDILLDFGMPVVHKNVKYNARIITFNQEILLIRPKLHLANDGNYREMRYYMHIF</sequence>
<dbReference type="PROSITE" id="PS50263">
    <property type="entry name" value="CN_HYDROLASE"/>
    <property type="match status" value="1"/>
</dbReference>
<dbReference type="InterPro" id="IPR036526">
    <property type="entry name" value="C-N_Hydrolase_sf"/>
</dbReference>
<feature type="non-terminal residue" evidence="4">
    <location>
        <position position="159"/>
    </location>
</feature>
<dbReference type="GO" id="GO:0003952">
    <property type="term" value="F:NAD+ synthase (glutamine-hydrolyzing) activity"/>
    <property type="evidence" value="ECO:0007669"/>
    <property type="project" value="InterPro"/>
</dbReference>
<organism evidence="4 5">
    <name type="scientific">Lachnellula arida</name>
    <dbReference type="NCBI Taxonomy" id="1316785"/>
    <lineage>
        <taxon>Eukaryota</taxon>
        <taxon>Fungi</taxon>
        <taxon>Dikarya</taxon>
        <taxon>Ascomycota</taxon>
        <taxon>Pezizomycotina</taxon>
        <taxon>Leotiomycetes</taxon>
        <taxon>Helotiales</taxon>
        <taxon>Lachnaceae</taxon>
        <taxon>Lachnellula</taxon>
    </lineage>
</organism>
<evidence type="ECO:0000256" key="2">
    <source>
        <dbReference type="ARBA" id="ARBA00030681"/>
    </source>
</evidence>
<dbReference type="GO" id="GO:0005737">
    <property type="term" value="C:cytoplasm"/>
    <property type="evidence" value="ECO:0007669"/>
    <property type="project" value="InterPro"/>
</dbReference>
<dbReference type="EMBL" id="QGMF01000359">
    <property type="protein sequence ID" value="TVY16505.1"/>
    <property type="molecule type" value="Genomic_DNA"/>
</dbReference>
<dbReference type="GO" id="GO:0009435">
    <property type="term" value="P:NAD+ biosynthetic process"/>
    <property type="evidence" value="ECO:0007669"/>
    <property type="project" value="InterPro"/>
</dbReference>
<keyword evidence="1" id="KW-0436">Ligase</keyword>
<feature type="non-terminal residue" evidence="4">
    <location>
        <position position="1"/>
    </location>
</feature>
<dbReference type="Proteomes" id="UP000469559">
    <property type="component" value="Unassembled WGS sequence"/>
</dbReference>
<dbReference type="InterPro" id="IPR003694">
    <property type="entry name" value="NAD_synthase"/>
</dbReference>
<gene>
    <name evidence="4" type="ORF">LARI1_G006197</name>
</gene>
<dbReference type="SUPFAM" id="SSF56317">
    <property type="entry name" value="Carbon-nitrogen hydrolase"/>
    <property type="match status" value="1"/>
</dbReference>
<feature type="domain" description="CN hydrolase" evidence="3">
    <location>
        <begin position="1"/>
        <end position="159"/>
    </location>
</feature>
<evidence type="ECO:0000313" key="5">
    <source>
        <dbReference type="Proteomes" id="UP000469559"/>
    </source>
</evidence>
<dbReference type="Gene3D" id="3.60.110.10">
    <property type="entry name" value="Carbon-nitrogen hydrolase"/>
    <property type="match status" value="1"/>
</dbReference>
<protein>
    <recommendedName>
        <fullName evidence="2">NAD(+) synthase [glutamine-hydrolyzing]</fullName>
    </recommendedName>
</protein>
<evidence type="ECO:0000313" key="4">
    <source>
        <dbReference type="EMBL" id="TVY16505.1"/>
    </source>
</evidence>
<dbReference type="AlphaFoldDB" id="A0A8T9B9U4"/>
<comment type="caution">
    <text evidence="4">The sequence shown here is derived from an EMBL/GenBank/DDBJ whole genome shotgun (WGS) entry which is preliminary data.</text>
</comment>
<evidence type="ECO:0000259" key="3">
    <source>
        <dbReference type="PROSITE" id="PS50263"/>
    </source>
</evidence>
<keyword evidence="5" id="KW-1185">Reference proteome</keyword>
<accession>A0A8T9B9U4</accession>
<proteinExistence type="predicted"/>
<reference evidence="4 5" key="1">
    <citation type="submission" date="2018-05" db="EMBL/GenBank/DDBJ databases">
        <title>Whole genome sequencing for identification of molecular markers to develop diagnostic detection tools for the regulated plant pathogen Lachnellula willkommii.</title>
        <authorList>
            <person name="Giroux E."/>
            <person name="Bilodeau G."/>
        </authorList>
    </citation>
    <scope>NUCLEOTIDE SEQUENCE [LARGE SCALE GENOMIC DNA]</scope>
    <source>
        <strain evidence="4 5">CBS 203.66</strain>
    </source>
</reference>